<reference evidence="3 4" key="1">
    <citation type="journal article" date="2018" name="Arch. Microbiol.">
        <title>New insights into the metabolic potential of the phototrophic purple bacterium Rhodopila globiformis DSM 161(T) from its draft genome sequence and evidence for a vanadium-dependent nitrogenase.</title>
        <authorList>
            <person name="Imhoff J.F."/>
            <person name="Rahn T."/>
            <person name="Kunzel S."/>
            <person name="Neulinger S.C."/>
        </authorList>
    </citation>
    <scope>NUCLEOTIDE SEQUENCE [LARGE SCALE GENOMIC DNA]</scope>
    <source>
        <strain evidence="3 4">DSM 161</strain>
    </source>
</reference>
<dbReference type="AlphaFoldDB" id="A0A2S6NLV6"/>
<protein>
    <submittedName>
        <fullName evidence="3">DNA-binding protein</fullName>
    </submittedName>
</protein>
<dbReference type="InterPro" id="IPR012340">
    <property type="entry name" value="NA-bd_OB-fold"/>
</dbReference>
<dbReference type="InterPro" id="IPR002878">
    <property type="entry name" value="ChsH2_C"/>
</dbReference>
<proteinExistence type="predicted"/>
<gene>
    <name evidence="3" type="ORF">CCS01_04860</name>
</gene>
<dbReference type="SUPFAM" id="SSF50249">
    <property type="entry name" value="Nucleic acid-binding proteins"/>
    <property type="match status" value="1"/>
</dbReference>
<dbReference type="Pfam" id="PF12172">
    <property type="entry name" value="zf-ChsH2"/>
    <property type="match status" value="1"/>
</dbReference>
<dbReference type="PANTHER" id="PTHR34075">
    <property type="entry name" value="BLR3430 PROTEIN"/>
    <property type="match status" value="1"/>
</dbReference>
<evidence type="ECO:0000259" key="1">
    <source>
        <dbReference type="Pfam" id="PF01796"/>
    </source>
</evidence>
<dbReference type="Gene3D" id="6.10.30.10">
    <property type="match status" value="1"/>
</dbReference>
<name>A0A2S6NLV6_RHOGL</name>
<dbReference type="EMBL" id="NHRY01000056">
    <property type="protein sequence ID" value="PPQ36569.1"/>
    <property type="molecule type" value="Genomic_DNA"/>
</dbReference>
<dbReference type="RefSeq" id="WP_104517723.1">
    <property type="nucleotide sequence ID" value="NZ_NHRY01000056.1"/>
</dbReference>
<evidence type="ECO:0000313" key="3">
    <source>
        <dbReference type="EMBL" id="PPQ36569.1"/>
    </source>
</evidence>
<evidence type="ECO:0000313" key="4">
    <source>
        <dbReference type="Proteomes" id="UP000239724"/>
    </source>
</evidence>
<dbReference type="InterPro" id="IPR022002">
    <property type="entry name" value="ChsH2_Znr"/>
</dbReference>
<dbReference type="GO" id="GO:0003677">
    <property type="term" value="F:DNA binding"/>
    <property type="evidence" value="ECO:0007669"/>
    <property type="project" value="UniProtKB-KW"/>
</dbReference>
<feature type="domain" description="ChsH2 rubredoxin-like zinc ribbon" evidence="2">
    <location>
        <begin position="19"/>
        <end position="54"/>
    </location>
</feature>
<dbReference type="OrthoDB" id="3182121at2"/>
<organism evidence="3 4">
    <name type="scientific">Rhodopila globiformis</name>
    <name type="common">Rhodopseudomonas globiformis</name>
    <dbReference type="NCBI Taxonomy" id="1071"/>
    <lineage>
        <taxon>Bacteria</taxon>
        <taxon>Pseudomonadati</taxon>
        <taxon>Pseudomonadota</taxon>
        <taxon>Alphaproteobacteria</taxon>
        <taxon>Acetobacterales</taxon>
        <taxon>Acetobacteraceae</taxon>
        <taxon>Rhodopila</taxon>
    </lineage>
</organism>
<dbReference type="Pfam" id="PF01796">
    <property type="entry name" value="OB_ChsH2_C"/>
    <property type="match status" value="1"/>
</dbReference>
<dbReference type="InterPro" id="IPR052513">
    <property type="entry name" value="Thioester_dehydratase-like"/>
</dbReference>
<sequence>MATPGRALPQPTPETQHFWDGTKANELLLQRCGDCSKVYFPPRPFCPVCASRNVSVTKASGKATLYSYVIHHRPVPGFTPPYAIAVVELAEGPRMMTNIVDCPQTPEALVLDMKLEVTFEPQSDTITLPLFRPAKG</sequence>
<comment type="caution">
    <text evidence="3">The sequence shown here is derived from an EMBL/GenBank/DDBJ whole genome shotgun (WGS) entry which is preliminary data.</text>
</comment>
<accession>A0A2S6NLV6</accession>
<keyword evidence="3" id="KW-0238">DNA-binding</keyword>
<dbReference type="PANTHER" id="PTHR34075:SF5">
    <property type="entry name" value="BLR3430 PROTEIN"/>
    <property type="match status" value="1"/>
</dbReference>
<evidence type="ECO:0000259" key="2">
    <source>
        <dbReference type="Pfam" id="PF12172"/>
    </source>
</evidence>
<keyword evidence="4" id="KW-1185">Reference proteome</keyword>
<feature type="domain" description="ChsH2 C-terminal OB-fold" evidence="1">
    <location>
        <begin position="58"/>
        <end position="120"/>
    </location>
</feature>
<dbReference type="Proteomes" id="UP000239724">
    <property type="component" value="Unassembled WGS sequence"/>
</dbReference>